<dbReference type="Proteomes" id="UP000799778">
    <property type="component" value="Unassembled WGS sequence"/>
</dbReference>
<sequence length="166" mass="17384">MWNKSHIYFIFSSLALLSNALPFENAPNNRLVVPPARSYSIVNVDGGSTTPTQPEPTTVVETVQVTSAAPTTTTTVTTTTIQPAPILSPVSTSTISTSSTPTTITSQSTTLASSTTTPTTTPAPHVITVTVTDTAGPTEYYDNGLWHTYYPVKTFATVAVVSAASS</sequence>
<dbReference type="OrthoDB" id="3798369at2759"/>
<accession>A0A6A5Y2J1</accession>
<keyword evidence="2" id="KW-0732">Signal</keyword>
<feature type="chain" id="PRO_5025628466" evidence="2">
    <location>
        <begin position="21"/>
        <end position="166"/>
    </location>
</feature>
<feature type="signal peptide" evidence="2">
    <location>
        <begin position="1"/>
        <end position="20"/>
    </location>
</feature>
<dbReference type="AlphaFoldDB" id="A0A6A5Y2J1"/>
<keyword evidence="4" id="KW-1185">Reference proteome</keyword>
<protein>
    <submittedName>
        <fullName evidence="3">Uncharacterized protein</fullName>
    </submittedName>
</protein>
<dbReference type="EMBL" id="ML978067">
    <property type="protein sequence ID" value="KAF2019752.1"/>
    <property type="molecule type" value="Genomic_DNA"/>
</dbReference>
<proteinExistence type="predicted"/>
<evidence type="ECO:0000313" key="3">
    <source>
        <dbReference type="EMBL" id="KAF2019752.1"/>
    </source>
</evidence>
<name>A0A6A5Y2J1_9PLEO</name>
<dbReference type="GeneID" id="54278354"/>
<feature type="region of interest" description="Disordered" evidence="1">
    <location>
        <begin position="91"/>
        <end position="120"/>
    </location>
</feature>
<evidence type="ECO:0000313" key="4">
    <source>
        <dbReference type="Proteomes" id="UP000799778"/>
    </source>
</evidence>
<dbReference type="RefSeq" id="XP_033388091.1">
    <property type="nucleotide sequence ID" value="XM_033520957.1"/>
</dbReference>
<evidence type="ECO:0000256" key="2">
    <source>
        <dbReference type="SAM" id="SignalP"/>
    </source>
</evidence>
<gene>
    <name evidence="3" type="ORF">BU24DRAFT_126481</name>
</gene>
<reference evidence="3" key="1">
    <citation type="journal article" date="2020" name="Stud. Mycol.">
        <title>101 Dothideomycetes genomes: a test case for predicting lifestyles and emergence of pathogens.</title>
        <authorList>
            <person name="Haridas S."/>
            <person name="Albert R."/>
            <person name="Binder M."/>
            <person name="Bloem J."/>
            <person name="Labutti K."/>
            <person name="Salamov A."/>
            <person name="Andreopoulos B."/>
            <person name="Baker S."/>
            <person name="Barry K."/>
            <person name="Bills G."/>
            <person name="Bluhm B."/>
            <person name="Cannon C."/>
            <person name="Castanera R."/>
            <person name="Culley D."/>
            <person name="Daum C."/>
            <person name="Ezra D."/>
            <person name="Gonzalez J."/>
            <person name="Henrissat B."/>
            <person name="Kuo A."/>
            <person name="Liang C."/>
            <person name="Lipzen A."/>
            <person name="Lutzoni F."/>
            <person name="Magnuson J."/>
            <person name="Mondo S."/>
            <person name="Nolan M."/>
            <person name="Ohm R."/>
            <person name="Pangilinan J."/>
            <person name="Park H.-J."/>
            <person name="Ramirez L."/>
            <person name="Alfaro M."/>
            <person name="Sun H."/>
            <person name="Tritt A."/>
            <person name="Yoshinaga Y."/>
            <person name="Zwiers L.-H."/>
            <person name="Turgeon B."/>
            <person name="Goodwin S."/>
            <person name="Spatafora J."/>
            <person name="Crous P."/>
            <person name="Grigoriev I."/>
        </authorList>
    </citation>
    <scope>NUCLEOTIDE SEQUENCE</scope>
    <source>
        <strain evidence="3">CBS 175.79</strain>
    </source>
</reference>
<organism evidence="3 4">
    <name type="scientific">Aaosphaeria arxii CBS 175.79</name>
    <dbReference type="NCBI Taxonomy" id="1450172"/>
    <lineage>
        <taxon>Eukaryota</taxon>
        <taxon>Fungi</taxon>
        <taxon>Dikarya</taxon>
        <taxon>Ascomycota</taxon>
        <taxon>Pezizomycotina</taxon>
        <taxon>Dothideomycetes</taxon>
        <taxon>Pleosporomycetidae</taxon>
        <taxon>Pleosporales</taxon>
        <taxon>Pleosporales incertae sedis</taxon>
        <taxon>Aaosphaeria</taxon>
    </lineage>
</organism>
<evidence type="ECO:0000256" key="1">
    <source>
        <dbReference type="SAM" id="MobiDB-lite"/>
    </source>
</evidence>